<keyword evidence="4" id="KW-1185">Reference proteome</keyword>
<feature type="domain" description="NAD-dependent epimerase/dehydratase" evidence="2">
    <location>
        <begin position="3"/>
        <end position="233"/>
    </location>
</feature>
<comment type="caution">
    <text evidence="3">The sequence shown here is derived from an EMBL/GenBank/DDBJ whole genome shotgun (WGS) entry which is preliminary data.</text>
</comment>
<dbReference type="Proteomes" id="UP001312865">
    <property type="component" value="Unassembled WGS sequence"/>
</dbReference>
<dbReference type="InterPro" id="IPR001509">
    <property type="entry name" value="Epimerase_deHydtase"/>
</dbReference>
<name>A0ABU8HCP6_9BACI</name>
<reference evidence="3 4" key="1">
    <citation type="journal article" date="2018" name="J. Microbiol.">
        <title>Bacillus spongiae sp. nov., isolated from sponge of Jeju Island.</title>
        <authorList>
            <person name="Lee G.E."/>
            <person name="Im W.T."/>
            <person name="Park J.S."/>
        </authorList>
    </citation>
    <scope>NUCLEOTIDE SEQUENCE [LARGE SCALE GENOMIC DNA]</scope>
    <source>
        <strain evidence="3 4">135PIL107-10</strain>
    </source>
</reference>
<evidence type="ECO:0000256" key="1">
    <source>
        <dbReference type="ARBA" id="ARBA00007637"/>
    </source>
</evidence>
<evidence type="ECO:0000259" key="2">
    <source>
        <dbReference type="Pfam" id="PF01370"/>
    </source>
</evidence>
<evidence type="ECO:0000313" key="4">
    <source>
        <dbReference type="Proteomes" id="UP001312865"/>
    </source>
</evidence>
<dbReference type="RefSeq" id="WP_336586361.1">
    <property type="nucleotide sequence ID" value="NZ_JBBAXC010000005.1"/>
</dbReference>
<comment type="similarity">
    <text evidence="1">Belongs to the NAD(P)-dependent epimerase/dehydratase family.</text>
</comment>
<dbReference type="EMBL" id="JBBAXC010000005">
    <property type="protein sequence ID" value="MEI5906919.1"/>
    <property type="molecule type" value="Genomic_DNA"/>
</dbReference>
<dbReference type="PANTHER" id="PTHR43000">
    <property type="entry name" value="DTDP-D-GLUCOSE 4,6-DEHYDRATASE-RELATED"/>
    <property type="match status" value="1"/>
</dbReference>
<dbReference type="Gene3D" id="3.40.50.720">
    <property type="entry name" value="NAD(P)-binding Rossmann-like Domain"/>
    <property type="match status" value="1"/>
</dbReference>
<proteinExistence type="inferred from homology"/>
<organism evidence="3 4">
    <name type="scientific">Bacillus spongiae</name>
    <dbReference type="NCBI Taxonomy" id="2683610"/>
    <lineage>
        <taxon>Bacteria</taxon>
        <taxon>Bacillati</taxon>
        <taxon>Bacillota</taxon>
        <taxon>Bacilli</taxon>
        <taxon>Bacillales</taxon>
        <taxon>Bacillaceae</taxon>
        <taxon>Bacillus</taxon>
    </lineage>
</organism>
<dbReference type="SUPFAM" id="SSF51735">
    <property type="entry name" value="NAD(P)-binding Rossmann-fold domains"/>
    <property type="match status" value="1"/>
</dbReference>
<sequence>MKVLITGGAGFIGSHIADLFINRGFEVIIVDNLSSGDKTNVPNNAKFYELDILSPDLEDIFTTERPDVVIHEAAQVDVNESILNPVQDAEKNILATIQLLENSRKTNVKKFLYSSSCAVYGDTKDVSITEDFPLSPLSFYGLSKWSSEEYIKIYSKLYGLPYTIFRYANVYGPRQKATGEGGVVAIFSQKLVQKEQLLIYGDGNQTRDFVYVKDVARANLLALTKGDHHIINISTNTKTRINDLLTLMARIHNIKVEPSYQAKKIGDIVHSRLHNEQAKSQLDWIPHYSLQQGLSETLTYFQSL</sequence>
<protein>
    <submittedName>
        <fullName evidence="3">NAD-dependent epimerase/dehydratase family protein</fullName>
    </submittedName>
</protein>
<gene>
    <name evidence="3" type="ORF">WAK64_07590</name>
</gene>
<dbReference type="InterPro" id="IPR036291">
    <property type="entry name" value="NAD(P)-bd_dom_sf"/>
</dbReference>
<accession>A0ABU8HCP6</accession>
<evidence type="ECO:0000313" key="3">
    <source>
        <dbReference type="EMBL" id="MEI5906919.1"/>
    </source>
</evidence>
<dbReference type="Pfam" id="PF01370">
    <property type="entry name" value="Epimerase"/>
    <property type="match status" value="1"/>
</dbReference>